<keyword evidence="5" id="KW-0032">Aminotransferase</keyword>
<dbReference type="GO" id="GO:0008483">
    <property type="term" value="F:transaminase activity"/>
    <property type="evidence" value="ECO:0007669"/>
    <property type="project" value="UniProtKB-KW"/>
</dbReference>
<keyword evidence="2" id="KW-0378">Hydrolase</keyword>
<organism evidence="5 6">
    <name type="scientific">Simiduia curdlanivorans</name>
    <dbReference type="NCBI Taxonomy" id="1492769"/>
    <lineage>
        <taxon>Bacteria</taxon>
        <taxon>Pseudomonadati</taxon>
        <taxon>Pseudomonadota</taxon>
        <taxon>Gammaproteobacteria</taxon>
        <taxon>Cellvibrionales</taxon>
        <taxon>Cellvibrionaceae</taxon>
        <taxon>Simiduia</taxon>
    </lineage>
</organism>
<evidence type="ECO:0000313" key="6">
    <source>
        <dbReference type="Proteomes" id="UP001595840"/>
    </source>
</evidence>
<dbReference type="Pfam" id="PF22580">
    <property type="entry name" value="KYNU_C"/>
    <property type="match status" value="1"/>
</dbReference>
<evidence type="ECO:0000256" key="2">
    <source>
        <dbReference type="ARBA" id="ARBA00022801"/>
    </source>
</evidence>
<sequence length="398" mass="44213">MPSLQQLTQTPNILAQDYQHAAVGARIMLTGHIHQAMPDCAGLAYQEHWDCLNRYGEERFDQEFEMADKVRAGFAGLIHGAAEDIALAGSVHALFVRFLSSLPLDARPRIITSDAEYPSIARQLVRLAEAGIEVIFEPANPASTLVERLARHVNDKTAAVCASSVNFETGHQSVELDTLMPLCAAKGVELFVDAYHSVNVLSFSVQDYNLQQAFVVGGGAKYCQMGSGLAFMHVPEGRQFRPLVTGWFGAFDPIVDEPATSPLMYGDAGARFHGSSMDMLPVFRANRVFDYFQRQGLDPDFLDDVHHHQLELLSSTFKQFNFNPAVIELSTSLEYMGGFLSFSSPHAKQLCEMMRDRGVHTDFRKQWLRMGPAPYLCDEQLRDAIHALEESVKELPGS</sequence>
<dbReference type="Proteomes" id="UP001595840">
    <property type="component" value="Unassembled WGS sequence"/>
</dbReference>
<dbReference type="SUPFAM" id="SSF53383">
    <property type="entry name" value="PLP-dependent transferases"/>
    <property type="match status" value="1"/>
</dbReference>
<evidence type="ECO:0000313" key="5">
    <source>
        <dbReference type="EMBL" id="MFC4360885.1"/>
    </source>
</evidence>
<dbReference type="Pfam" id="PF00266">
    <property type="entry name" value="Aminotran_5"/>
    <property type="match status" value="1"/>
</dbReference>
<evidence type="ECO:0000259" key="4">
    <source>
        <dbReference type="Pfam" id="PF00266"/>
    </source>
</evidence>
<protein>
    <submittedName>
        <fullName evidence="5">Aminotransferase class V-fold PLP-dependent enzyme</fullName>
    </submittedName>
</protein>
<gene>
    <name evidence="5" type="ORF">ACFOX3_01155</name>
</gene>
<evidence type="ECO:0000256" key="3">
    <source>
        <dbReference type="ARBA" id="ARBA00022898"/>
    </source>
</evidence>
<dbReference type="InterPro" id="IPR010111">
    <property type="entry name" value="Kynureninase"/>
</dbReference>
<keyword evidence="3" id="KW-0663">Pyridoxal phosphate</keyword>
<dbReference type="InterPro" id="IPR015424">
    <property type="entry name" value="PyrdxlP-dep_Trfase"/>
</dbReference>
<dbReference type="RefSeq" id="WP_290261809.1">
    <property type="nucleotide sequence ID" value="NZ_JAUFQG010000004.1"/>
</dbReference>
<name>A0ABV8V0Y8_9GAMM</name>
<accession>A0ABV8V0Y8</accession>
<dbReference type="InterPro" id="IPR015422">
    <property type="entry name" value="PyrdxlP-dep_Trfase_small"/>
</dbReference>
<comment type="caution">
    <text evidence="5">The sequence shown here is derived from an EMBL/GenBank/DDBJ whole genome shotgun (WGS) entry which is preliminary data.</text>
</comment>
<dbReference type="InterPro" id="IPR015421">
    <property type="entry name" value="PyrdxlP-dep_Trfase_major"/>
</dbReference>
<keyword evidence="6" id="KW-1185">Reference proteome</keyword>
<dbReference type="Gene3D" id="3.40.640.10">
    <property type="entry name" value="Type I PLP-dependent aspartate aminotransferase-like (Major domain)"/>
    <property type="match status" value="1"/>
</dbReference>
<feature type="domain" description="Aminotransferase class V" evidence="4">
    <location>
        <begin position="65"/>
        <end position="298"/>
    </location>
</feature>
<dbReference type="InterPro" id="IPR000192">
    <property type="entry name" value="Aminotrans_V_dom"/>
</dbReference>
<dbReference type="EMBL" id="JBHSCX010000002">
    <property type="protein sequence ID" value="MFC4360885.1"/>
    <property type="molecule type" value="Genomic_DNA"/>
</dbReference>
<proteinExistence type="predicted"/>
<keyword evidence="5" id="KW-0808">Transferase</keyword>
<evidence type="ECO:0000256" key="1">
    <source>
        <dbReference type="ARBA" id="ARBA00022642"/>
    </source>
</evidence>
<dbReference type="Gene3D" id="3.90.1150.10">
    <property type="entry name" value="Aspartate Aminotransferase, domain 1"/>
    <property type="match status" value="1"/>
</dbReference>
<keyword evidence="1" id="KW-0662">Pyridine nucleotide biosynthesis</keyword>
<reference evidence="6" key="1">
    <citation type="journal article" date="2019" name="Int. J. Syst. Evol. Microbiol.">
        <title>The Global Catalogue of Microorganisms (GCM) 10K type strain sequencing project: providing services to taxonomists for standard genome sequencing and annotation.</title>
        <authorList>
            <consortium name="The Broad Institute Genomics Platform"/>
            <consortium name="The Broad Institute Genome Sequencing Center for Infectious Disease"/>
            <person name="Wu L."/>
            <person name="Ma J."/>
        </authorList>
    </citation>
    <scope>NUCLEOTIDE SEQUENCE [LARGE SCALE GENOMIC DNA]</scope>
    <source>
        <strain evidence="6">CECT 8570</strain>
    </source>
</reference>